<dbReference type="RefSeq" id="WP_043408188.1">
    <property type="nucleotide sequence ID" value="NZ_JPMI01000288.1"/>
</dbReference>
<organism evidence="2 3">
    <name type="scientific">Archangium violaceum Cb vi76</name>
    <dbReference type="NCBI Taxonomy" id="1406225"/>
    <lineage>
        <taxon>Bacteria</taxon>
        <taxon>Pseudomonadati</taxon>
        <taxon>Myxococcota</taxon>
        <taxon>Myxococcia</taxon>
        <taxon>Myxococcales</taxon>
        <taxon>Cystobacterineae</taxon>
        <taxon>Archangiaceae</taxon>
        <taxon>Archangium</taxon>
    </lineage>
</organism>
<dbReference type="AlphaFoldDB" id="A0A084SJG0"/>
<reference evidence="2 3" key="1">
    <citation type="submission" date="2014-07" db="EMBL/GenBank/DDBJ databases">
        <title>Draft Genome Sequence of Gephyronic Acid Producer, Cystobacter violaceus Strain Cb vi76.</title>
        <authorList>
            <person name="Stevens D.C."/>
            <person name="Young J."/>
            <person name="Carmichael R."/>
            <person name="Tan J."/>
            <person name="Taylor R.E."/>
        </authorList>
    </citation>
    <scope>NUCLEOTIDE SEQUENCE [LARGE SCALE GENOMIC DNA]</scope>
    <source>
        <strain evidence="2 3">Cb vi76</strain>
    </source>
</reference>
<dbReference type="CDD" id="cd04301">
    <property type="entry name" value="NAT_SF"/>
    <property type="match status" value="1"/>
</dbReference>
<dbReference type="SUPFAM" id="SSF55729">
    <property type="entry name" value="Acyl-CoA N-acyltransferases (Nat)"/>
    <property type="match status" value="1"/>
</dbReference>
<evidence type="ECO:0000313" key="3">
    <source>
        <dbReference type="Proteomes" id="UP000028547"/>
    </source>
</evidence>
<sequence length="170" mass="19175">MTLSVLPVSPAEHTLLRNLYPLYLHDLSEFGGGYSLDAEGLWQPDYLPYWLSGKEGCHPMLFRLDGRPMGFAMVGQAPFPFMTPGRDFHLSEFFVLRGARRHGVGRRAAFALFDWFPGTWELSQLPSNQGATAFWRRVIGEYMGGAFEDTTLDGNPAQVFDSRKRARVSP</sequence>
<evidence type="ECO:0000313" key="2">
    <source>
        <dbReference type="EMBL" id="KFA88595.1"/>
    </source>
</evidence>
<dbReference type="Proteomes" id="UP000028547">
    <property type="component" value="Unassembled WGS sequence"/>
</dbReference>
<dbReference type="GO" id="GO:0016747">
    <property type="term" value="F:acyltransferase activity, transferring groups other than amino-acyl groups"/>
    <property type="evidence" value="ECO:0007669"/>
    <property type="project" value="InterPro"/>
</dbReference>
<gene>
    <name evidence="2" type="ORF">Q664_40255</name>
</gene>
<comment type="caution">
    <text evidence="2">The sequence shown here is derived from an EMBL/GenBank/DDBJ whole genome shotgun (WGS) entry which is preliminary data.</text>
</comment>
<name>A0A084SJG0_9BACT</name>
<dbReference type="PROSITE" id="PS51186">
    <property type="entry name" value="GNAT"/>
    <property type="match status" value="1"/>
</dbReference>
<protein>
    <recommendedName>
        <fullName evidence="1">N-acetyltransferase domain-containing protein</fullName>
    </recommendedName>
</protein>
<dbReference type="InterPro" id="IPR016181">
    <property type="entry name" value="Acyl_CoA_acyltransferase"/>
</dbReference>
<dbReference type="Pfam" id="PF00583">
    <property type="entry name" value="Acetyltransf_1"/>
    <property type="match status" value="1"/>
</dbReference>
<dbReference type="Gene3D" id="3.40.630.30">
    <property type="match status" value="1"/>
</dbReference>
<dbReference type="EMBL" id="JPMI01000288">
    <property type="protein sequence ID" value="KFA88595.1"/>
    <property type="molecule type" value="Genomic_DNA"/>
</dbReference>
<accession>A0A084SJG0</accession>
<dbReference type="InterPro" id="IPR000182">
    <property type="entry name" value="GNAT_dom"/>
</dbReference>
<proteinExistence type="predicted"/>
<evidence type="ECO:0000259" key="1">
    <source>
        <dbReference type="PROSITE" id="PS51186"/>
    </source>
</evidence>
<feature type="domain" description="N-acetyltransferase" evidence="1">
    <location>
        <begin position="6"/>
        <end position="167"/>
    </location>
</feature>